<organism evidence="2 3">
    <name type="scientific">Alkalilimnicola ehrlichii</name>
    <dbReference type="NCBI Taxonomy" id="351052"/>
    <lineage>
        <taxon>Bacteria</taxon>
        <taxon>Pseudomonadati</taxon>
        <taxon>Pseudomonadota</taxon>
        <taxon>Gammaproteobacteria</taxon>
        <taxon>Chromatiales</taxon>
        <taxon>Ectothiorhodospiraceae</taxon>
        <taxon>Alkalilimnicola</taxon>
    </lineage>
</organism>
<dbReference type="Gene3D" id="1.25.40.10">
    <property type="entry name" value="Tetratricopeptide repeat domain"/>
    <property type="match status" value="2"/>
</dbReference>
<evidence type="ECO:0000256" key="1">
    <source>
        <dbReference type="PROSITE-ProRule" id="PRU00339"/>
    </source>
</evidence>
<dbReference type="AlphaFoldDB" id="A0A3E0X1A4"/>
<dbReference type="PANTHER" id="PTHR12558:SF13">
    <property type="entry name" value="CELL DIVISION CYCLE PROTEIN 27 HOMOLOG"/>
    <property type="match status" value="1"/>
</dbReference>
<dbReference type="PROSITE" id="PS50005">
    <property type="entry name" value="TPR"/>
    <property type="match status" value="1"/>
</dbReference>
<gene>
    <name evidence="2" type="ORF">CAL65_01135</name>
</gene>
<feature type="repeat" description="TPR" evidence="1">
    <location>
        <begin position="565"/>
        <end position="598"/>
    </location>
</feature>
<protein>
    <submittedName>
        <fullName evidence="2">Uncharacterized protein</fullName>
    </submittedName>
</protein>
<keyword evidence="1" id="KW-0802">TPR repeat</keyword>
<dbReference type="Pfam" id="PF13432">
    <property type="entry name" value="TPR_16"/>
    <property type="match status" value="3"/>
</dbReference>
<dbReference type="Pfam" id="PF14559">
    <property type="entry name" value="TPR_19"/>
    <property type="match status" value="1"/>
</dbReference>
<dbReference type="Pfam" id="PF13174">
    <property type="entry name" value="TPR_6"/>
    <property type="match status" value="1"/>
</dbReference>
<name>A0A3E0X1A4_9GAMM</name>
<dbReference type="EMBL" id="NFZW01000001">
    <property type="protein sequence ID" value="RFA39433.1"/>
    <property type="molecule type" value="Genomic_DNA"/>
</dbReference>
<dbReference type="SMART" id="SM00028">
    <property type="entry name" value="TPR"/>
    <property type="match status" value="9"/>
</dbReference>
<evidence type="ECO:0000313" key="2">
    <source>
        <dbReference type="EMBL" id="RFA39433.1"/>
    </source>
</evidence>
<reference evidence="3" key="1">
    <citation type="submission" date="2017-05" db="EMBL/GenBank/DDBJ databases">
        <authorList>
            <person name="Sharma S."/>
            <person name="Sidhu C."/>
            <person name="Pinnaka A.K."/>
        </authorList>
    </citation>
    <scope>NUCLEOTIDE SEQUENCE [LARGE SCALE GENOMIC DNA]</scope>
    <source>
        <strain evidence="3">AK93</strain>
    </source>
</reference>
<dbReference type="InterPro" id="IPR019734">
    <property type="entry name" value="TPR_rpt"/>
</dbReference>
<dbReference type="PANTHER" id="PTHR12558">
    <property type="entry name" value="CELL DIVISION CYCLE 16,23,27"/>
    <property type="match status" value="1"/>
</dbReference>
<dbReference type="OrthoDB" id="9766710at2"/>
<dbReference type="Proteomes" id="UP000256763">
    <property type="component" value="Unassembled WGS sequence"/>
</dbReference>
<accession>A0A3E0X1A4</accession>
<comment type="caution">
    <text evidence="2">The sequence shown here is derived from an EMBL/GenBank/DDBJ whole genome shotgun (WGS) entry which is preliminary data.</text>
</comment>
<sequence>MRKAPGPLIGKRSLLYRKVAAFSAASWRIRQMCRSFLLVLLGLMVAACASVPPQPEVSEDREVFEGRYELLAQELEIVELEDDDNPLSELYYHLLVAELSVQLDDAGQALDSYLAAMRMADDVRVAERAARLALYERRNNDGLEAAQRWLALAPASPEAHQAVGLFELRHGNRDAALEHFQVLLDDPLIGPEEALARLGVALSQEPDREAGLAVLETIVAERPAEAHAQYVLAQVAAQVGRTDVALLAAQRASLLEPEWRAPYLLNIRIQLQEGETKAALDLLEKVLANRPEDYELRLYYARTLLNMERTASALGQFELLLQERPRDPQILYGAALLAVELERVEQARRYLLRLINVGERLDDAYFYLGRLAEGEGDYNGAIRWYGEAGGDRLVEAQFRIALLLVERGEVRAARQRLARFRREHPEEALRAYVMEAELVRQVGQPDQALVLLSRALGEWPDAVELLYSRALVNVELDRLLAAERDLRAIIRQRPDHAHALNALGYTLVDRTERYQEGYELIRRAHALKPTNPAIMDSLGWAYYRLGDAAKALEYIEQAYQRHPDPEIAAHLAKILWALGEYEEALQVFSEAWEADPEHPALLRAQQFLSE</sequence>
<dbReference type="InterPro" id="IPR011990">
    <property type="entry name" value="TPR-like_helical_dom_sf"/>
</dbReference>
<proteinExistence type="predicted"/>
<dbReference type="SUPFAM" id="SSF48452">
    <property type="entry name" value="TPR-like"/>
    <property type="match status" value="2"/>
</dbReference>
<evidence type="ECO:0000313" key="3">
    <source>
        <dbReference type="Proteomes" id="UP000256763"/>
    </source>
</evidence>
<keyword evidence="3" id="KW-1185">Reference proteome</keyword>